<dbReference type="InterPro" id="IPR003594">
    <property type="entry name" value="HATPase_dom"/>
</dbReference>
<feature type="compositionally biased region" description="Pro residues" evidence="5">
    <location>
        <begin position="478"/>
        <end position="490"/>
    </location>
</feature>
<dbReference type="InterPro" id="IPR003661">
    <property type="entry name" value="HisK_dim/P_dom"/>
</dbReference>
<dbReference type="SUPFAM" id="SSF55874">
    <property type="entry name" value="ATPase domain of HSP90 chaperone/DNA topoisomerase II/histidine kinase"/>
    <property type="match status" value="1"/>
</dbReference>
<dbReference type="InterPro" id="IPR005467">
    <property type="entry name" value="His_kinase_dom"/>
</dbReference>
<dbReference type="InterPro" id="IPR035965">
    <property type="entry name" value="PAS-like_dom_sf"/>
</dbReference>
<dbReference type="Gene3D" id="3.30.565.10">
    <property type="entry name" value="Histidine kinase-like ATPase, C-terminal domain"/>
    <property type="match status" value="1"/>
</dbReference>
<dbReference type="AlphaFoldDB" id="A0A844TBP0"/>
<dbReference type="GO" id="GO:0000155">
    <property type="term" value="F:phosphorelay sensor kinase activity"/>
    <property type="evidence" value="ECO:0007669"/>
    <property type="project" value="InterPro"/>
</dbReference>
<name>A0A844TBP0_9BRAD</name>
<dbReference type="NCBIfam" id="TIGR00229">
    <property type="entry name" value="sensory_box"/>
    <property type="match status" value="1"/>
</dbReference>
<evidence type="ECO:0000256" key="1">
    <source>
        <dbReference type="ARBA" id="ARBA00000085"/>
    </source>
</evidence>
<dbReference type="InterPro" id="IPR000014">
    <property type="entry name" value="PAS"/>
</dbReference>
<proteinExistence type="predicted"/>
<dbReference type="SMART" id="SM00387">
    <property type="entry name" value="HATPase_c"/>
    <property type="match status" value="1"/>
</dbReference>
<dbReference type="InterPro" id="IPR013767">
    <property type="entry name" value="PAS_fold"/>
</dbReference>
<organism evidence="8 9">
    <name type="scientific">Bradyrhizobium cajani</name>
    <dbReference type="NCBI Taxonomy" id="1928661"/>
    <lineage>
        <taxon>Bacteria</taxon>
        <taxon>Pseudomonadati</taxon>
        <taxon>Pseudomonadota</taxon>
        <taxon>Alphaproteobacteria</taxon>
        <taxon>Hyphomicrobiales</taxon>
        <taxon>Nitrobacteraceae</taxon>
        <taxon>Bradyrhizobium</taxon>
    </lineage>
</organism>
<feature type="compositionally biased region" description="Pro residues" evidence="5">
    <location>
        <begin position="514"/>
        <end position="528"/>
    </location>
</feature>
<dbReference type="Proteomes" id="UP000449969">
    <property type="component" value="Unassembled WGS sequence"/>
</dbReference>
<dbReference type="RefSeq" id="WP_157328339.1">
    <property type="nucleotide sequence ID" value="NZ_WQNE01000003.1"/>
</dbReference>
<dbReference type="EMBL" id="WQNE01000003">
    <property type="protein sequence ID" value="MVT72491.1"/>
    <property type="molecule type" value="Genomic_DNA"/>
</dbReference>
<evidence type="ECO:0000259" key="6">
    <source>
        <dbReference type="PROSITE" id="PS50109"/>
    </source>
</evidence>
<keyword evidence="3" id="KW-0808">Transferase</keyword>
<dbReference type="InterPro" id="IPR036097">
    <property type="entry name" value="HisK_dim/P_sf"/>
</dbReference>
<feature type="region of interest" description="Disordered" evidence="5">
    <location>
        <begin position="550"/>
        <end position="586"/>
    </location>
</feature>
<accession>A0A844TBP0</accession>
<sequence>MTSSDFQLRGVGDPRLAVHATSPLPAWLWSIDGTRVLWANPVGARLFGAADAAALAQKTFGPADSHRRQVARLARRLSAGGAVRLERLRGFGARLGTLMTCACARLDFADGGHPAGRSAVLVTAMDPLGRTMPLVERLHGLVAGAKVPMAAFAPDGLFVGASEAARSLLGFRDLAEAGLEQARSEALSLGRAETPIGIGQMVLQRVGTGADIGLVALIAPAAAAQAAAAEAPAGSAQQEAATPSEPPPSHDAPAGIALFDAFAEPVEAPAAAEPPAVEVIRQTATPAVEAAPKTPVENRSQAIVSPQAAPITTSMVEPPSGFEEPPAPRQHPLRFLWQMDADGRFVLGSGEFIRLIGPRTAAGFGRPWREIAEQFSLDPEGRVAAALASHDTWAGITVNWPADGGEHLPVELAGLPVYDRMRNFVGFRGFGVCRDLDALNRLEALRRFELVAEPAGQRGPCADIVDPEPEPEPEAAAAPPPIAPPTPEPEPVAELPEPATDANSHPTDPETPVETPPNVVPFRPPGDPRAPTLTPVENSAFNELARQLSERLERERETITASATEPPAAELTPEPAAPEPDAPQAAAEWLTEPAAPARGESMRDRTLLDLVPTGILIYRLDRLLYANAAFLARMGYASLNALEDAGGLDALYVEPGVSTASSTSQAGTPVTISATVANGEQPLATTEAHLHTIDWNGESAHALICALPEPAAVVAASVITETIVPESFPYAPQLESAAGDADAEDLAAILDTTAEGIVMFDAEGNIHACNRSAEALFGYDGQALLEQNVLTLFAPESQQIVIDYLESLKSEDIASLLDHGREVLGREKKGGVIPLAMIMGRTRPDGPNFFAVFRDLSQSKKGESELTQARRLVDGAANAKADMLARISHEIRAPLNAIIGFAEVMISERFGTLGNERYGEYMKDIRASGERVIAIIDDLLELSRIETGKLDLTFANLNLNDLVEACVTVMQPQANRERIIIRTSLAHALPQVAADARALRQITMNLISNSIRLASAGGQVIVSTALNDRGEVALRIRDTGHGLSEREVAAAMEPFRTPPPGDAADNSALNLSLTKALVEANRARFNIKSAGNSGTLIEVVFAPALAKA</sequence>
<keyword evidence="9" id="KW-1185">Reference proteome</keyword>
<feature type="region of interest" description="Disordered" evidence="5">
    <location>
        <begin position="233"/>
        <end position="254"/>
    </location>
</feature>
<dbReference type="CDD" id="cd00130">
    <property type="entry name" value="PAS"/>
    <property type="match status" value="1"/>
</dbReference>
<evidence type="ECO:0000313" key="8">
    <source>
        <dbReference type="EMBL" id="MVT72491.1"/>
    </source>
</evidence>
<evidence type="ECO:0000259" key="7">
    <source>
        <dbReference type="PROSITE" id="PS50112"/>
    </source>
</evidence>
<dbReference type="Gene3D" id="3.30.450.20">
    <property type="entry name" value="PAS domain"/>
    <property type="match status" value="1"/>
</dbReference>
<dbReference type="Pfam" id="PF02518">
    <property type="entry name" value="HATPase_c"/>
    <property type="match status" value="1"/>
</dbReference>
<comment type="caution">
    <text evidence="8">The sequence shown here is derived from an EMBL/GenBank/DDBJ whole genome shotgun (WGS) entry which is preliminary data.</text>
</comment>
<comment type="catalytic activity">
    <reaction evidence="1">
        <text>ATP + protein L-histidine = ADP + protein N-phospho-L-histidine.</text>
        <dbReference type="EC" id="2.7.13.3"/>
    </reaction>
</comment>
<dbReference type="EC" id="2.7.13.3" evidence="2"/>
<dbReference type="PANTHER" id="PTHR43047">
    <property type="entry name" value="TWO-COMPONENT HISTIDINE PROTEIN KINASE"/>
    <property type="match status" value="1"/>
</dbReference>
<dbReference type="OrthoDB" id="9801651at2"/>
<dbReference type="SUPFAM" id="SSF55785">
    <property type="entry name" value="PYP-like sensor domain (PAS domain)"/>
    <property type="match status" value="2"/>
</dbReference>
<dbReference type="PROSITE" id="PS50109">
    <property type="entry name" value="HIS_KIN"/>
    <property type="match status" value="1"/>
</dbReference>
<dbReference type="SMART" id="SM00091">
    <property type="entry name" value="PAS"/>
    <property type="match status" value="3"/>
</dbReference>
<dbReference type="PANTHER" id="PTHR43047:SF72">
    <property type="entry name" value="OSMOSENSING HISTIDINE PROTEIN KINASE SLN1"/>
    <property type="match status" value="1"/>
</dbReference>
<dbReference type="Pfam" id="PF00989">
    <property type="entry name" value="PAS"/>
    <property type="match status" value="1"/>
</dbReference>
<evidence type="ECO:0000256" key="3">
    <source>
        <dbReference type="ARBA" id="ARBA00022679"/>
    </source>
</evidence>
<dbReference type="PROSITE" id="PS50112">
    <property type="entry name" value="PAS"/>
    <property type="match status" value="1"/>
</dbReference>
<dbReference type="InterPro" id="IPR036890">
    <property type="entry name" value="HATPase_C_sf"/>
</dbReference>
<dbReference type="GO" id="GO:0006355">
    <property type="term" value="P:regulation of DNA-templated transcription"/>
    <property type="evidence" value="ECO:0007669"/>
    <property type="project" value="InterPro"/>
</dbReference>
<dbReference type="CDD" id="cd00082">
    <property type="entry name" value="HisKA"/>
    <property type="match status" value="1"/>
</dbReference>
<evidence type="ECO:0000313" key="9">
    <source>
        <dbReference type="Proteomes" id="UP000449969"/>
    </source>
</evidence>
<evidence type="ECO:0000256" key="5">
    <source>
        <dbReference type="SAM" id="MobiDB-lite"/>
    </source>
</evidence>
<keyword evidence="4" id="KW-0418">Kinase</keyword>
<dbReference type="Gene3D" id="1.10.287.130">
    <property type="match status" value="1"/>
</dbReference>
<protein>
    <recommendedName>
        <fullName evidence="2">histidine kinase</fullName>
        <ecNumber evidence="2">2.7.13.3</ecNumber>
    </recommendedName>
</protein>
<dbReference type="GO" id="GO:0009927">
    <property type="term" value="F:histidine phosphotransfer kinase activity"/>
    <property type="evidence" value="ECO:0007669"/>
    <property type="project" value="TreeGrafter"/>
</dbReference>
<feature type="compositionally biased region" description="Low complexity" evidence="5">
    <location>
        <begin position="559"/>
        <end position="574"/>
    </location>
</feature>
<dbReference type="Pfam" id="PF13188">
    <property type="entry name" value="PAS_8"/>
    <property type="match status" value="1"/>
</dbReference>
<evidence type="ECO:0000256" key="4">
    <source>
        <dbReference type="ARBA" id="ARBA00022777"/>
    </source>
</evidence>
<dbReference type="Pfam" id="PF00512">
    <property type="entry name" value="HisKA"/>
    <property type="match status" value="1"/>
</dbReference>
<dbReference type="FunFam" id="1.10.287.130:FF:000066">
    <property type="entry name" value="PAS domain-containing sensor histidine kinase"/>
    <property type="match status" value="1"/>
</dbReference>
<reference evidence="8 9" key="1">
    <citation type="submission" date="2019-12" db="EMBL/GenBank/DDBJ databases">
        <title>Draft genome sequences Bradyrhizobium cajani AMBPC1010, Bradyrhizobium pachyrhizi AMBPC1040 and Bradyrhizobium yuanmingense ALSPC3051, three plant growth promoting strains isolated from nodules of Cajanus cajan L. in Dominican Republic.</title>
        <authorList>
            <person name="Flores-Felix J.D."/>
            <person name="Araujo J."/>
            <person name="Diaz-Alcantara C."/>
            <person name="Gonzalez-Andres F."/>
            <person name="Velazquez E."/>
        </authorList>
    </citation>
    <scope>NUCLEOTIDE SEQUENCE [LARGE SCALE GENOMIC DNA]</scope>
    <source>
        <strain evidence="8 9">1010</strain>
    </source>
</reference>
<dbReference type="GO" id="GO:0005886">
    <property type="term" value="C:plasma membrane"/>
    <property type="evidence" value="ECO:0007669"/>
    <property type="project" value="TreeGrafter"/>
</dbReference>
<feature type="domain" description="PAS" evidence="7">
    <location>
        <begin position="742"/>
        <end position="812"/>
    </location>
</feature>
<dbReference type="SUPFAM" id="SSF47384">
    <property type="entry name" value="Homodimeric domain of signal transducing histidine kinase"/>
    <property type="match status" value="1"/>
</dbReference>
<feature type="domain" description="Histidine kinase" evidence="6">
    <location>
        <begin position="886"/>
        <end position="1105"/>
    </location>
</feature>
<dbReference type="SMART" id="SM00388">
    <property type="entry name" value="HisKA"/>
    <property type="match status" value="1"/>
</dbReference>
<gene>
    <name evidence="8" type="ORF">GPL20_05120</name>
</gene>
<evidence type="ECO:0000256" key="2">
    <source>
        <dbReference type="ARBA" id="ARBA00012438"/>
    </source>
</evidence>
<feature type="region of interest" description="Disordered" evidence="5">
    <location>
        <begin position="457"/>
        <end position="538"/>
    </location>
</feature>